<organism evidence="3 4">
    <name type="scientific">Muricoccus nepalensis</name>
    <dbReference type="NCBI Taxonomy" id="1854500"/>
    <lineage>
        <taxon>Bacteria</taxon>
        <taxon>Pseudomonadati</taxon>
        <taxon>Pseudomonadota</taxon>
        <taxon>Alphaproteobacteria</taxon>
        <taxon>Acetobacterales</taxon>
        <taxon>Roseomonadaceae</taxon>
        <taxon>Muricoccus</taxon>
    </lineage>
</organism>
<gene>
    <name evidence="3" type="ORF">EAH89_19695</name>
</gene>
<protein>
    <submittedName>
        <fullName evidence="3">Uncharacterized protein</fullName>
    </submittedName>
</protein>
<feature type="region of interest" description="Disordered" evidence="1">
    <location>
        <begin position="24"/>
        <end position="98"/>
    </location>
</feature>
<dbReference type="RefSeq" id="WP_140885448.1">
    <property type="nucleotide sequence ID" value="NZ_RCZP01000024.1"/>
</dbReference>
<proteinExistence type="predicted"/>
<evidence type="ECO:0000313" key="3">
    <source>
        <dbReference type="EMBL" id="TPG51823.1"/>
    </source>
</evidence>
<evidence type="ECO:0000256" key="2">
    <source>
        <dbReference type="SAM" id="SignalP"/>
    </source>
</evidence>
<feature type="chain" id="PRO_5021356484" evidence="2">
    <location>
        <begin position="28"/>
        <end position="98"/>
    </location>
</feature>
<name>A0A502FS25_9PROT</name>
<feature type="compositionally biased region" description="Low complexity" evidence="1">
    <location>
        <begin position="24"/>
        <end position="36"/>
    </location>
</feature>
<comment type="caution">
    <text evidence="3">The sequence shown here is derived from an EMBL/GenBank/DDBJ whole genome shotgun (WGS) entry which is preliminary data.</text>
</comment>
<accession>A0A502FS25</accession>
<reference evidence="3 4" key="1">
    <citation type="journal article" date="2019" name="Environ. Microbiol.">
        <title>Species interactions and distinct microbial communities in high Arctic permafrost affected cryosols are associated with the CH4 and CO2 gas fluxes.</title>
        <authorList>
            <person name="Altshuler I."/>
            <person name="Hamel J."/>
            <person name="Turney S."/>
            <person name="Magnuson E."/>
            <person name="Levesque R."/>
            <person name="Greer C."/>
            <person name="Whyte L.G."/>
        </authorList>
    </citation>
    <scope>NUCLEOTIDE SEQUENCE [LARGE SCALE GENOMIC DNA]</scope>
    <source>
        <strain evidence="3 4">S9.3B</strain>
    </source>
</reference>
<dbReference type="EMBL" id="RCZP01000024">
    <property type="protein sequence ID" value="TPG51823.1"/>
    <property type="molecule type" value="Genomic_DNA"/>
</dbReference>
<evidence type="ECO:0000313" key="4">
    <source>
        <dbReference type="Proteomes" id="UP000317078"/>
    </source>
</evidence>
<dbReference type="AlphaFoldDB" id="A0A502FS25"/>
<keyword evidence="2" id="KW-0732">Signal</keyword>
<feature type="signal peptide" evidence="2">
    <location>
        <begin position="1"/>
        <end position="27"/>
    </location>
</feature>
<keyword evidence="4" id="KW-1185">Reference proteome</keyword>
<sequence length="98" mass="9954">MRPFLRALFRGALILALAAAAPGAGRAAGPEPARAPVPETQSDEKDVGLSPAPSFATPSPEFEREAAFVGASTGDAEHDTYGYRVSGGSAPAASDAKR</sequence>
<evidence type="ECO:0000256" key="1">
    <source>
        <dbReference type="SAM" id="MobiDB-lite"/>
    </source>
</evidence>
<dbReference type="Proteomes" id="UP000317078">
    <property type="component" value="Unassembled WGS sequence"/>
</dbReference>